<accession>A0A6J6GP17</accession>
<dbReference type="EMBL" id="CAEZVK010000027">
    <property type="protein sequence ID" value="CAB4625603.1"/>
    <property type="molecule type" value="Genomic_DNA"/>
</dbReference>
<dbReference type="AlphaFoldDB" id="A0A6J6GP17"/>
<proteinExistence type="predicted"/>
<sequence>MANEPERDPMGLEVEVRRVQPYEATKNYVCPGCNRDIPSGTGHIVAVPIDAPDLRRHWHRGCWTNRHRRRPGRG</sequence>
<gene>
    <name evidence="1" type="ORF">UFOPK1827_00669</name>
    <name evidence="2" type="ORF">UFOPK2000_00394</name>
    <name evidence="3" type="ORF">UFOPK3708_00539</name>
</gene>
<evidence type="ECO:0000313" key="2">
    <source>
        <dbReference type="EMBL" id="CAB4625603.1"/>
    </source>
</evidence>
<name>A0A6J6GP17_9ZZZZ</name>
<organism evidence="1">
    <name type="scientific">freshwater metagenome</name>
    <dbReference type="NCBI Taxonomy" id="449393"/>
    <lineage>
        <taxon>unclassified sequences</taxon>
        <taxon>metagenomes</taxon>
        <taxon>ecological metagenomes</taxon>
    </lineage>
</organism>
<evidence type="ECO:0000313" key="3">
    <source>
        <dbReference type="EMBL" id="CAB4925874.1"/>
    </source>
</evidence>
<evidence type="ECO:0000313" key="1">
    <source>
        <dbReference type="EMBL" id="CAB4601950.1"/>
    </source>
</evidence>
<protein>
    <submittedName>
        <fullName evidence="1">Unannotated protein</fullName>
    </submittedName>
</protein>
<dbReference type="EMBL" id="CAEZUO010000022">
    <property type="protein sequence ID" value="CAB4601950.1"/>
    <property type="molecule type" value="Genomic_DNA"/>
</dbReference>
<dbReference type="EMBL" id="CAFBNA010000020">
    <property type="protein sequence ID" value="CAB4925874.1"/>
    <property type="molecule type" value="Genomic_DNA"/>
</dbReference>
<reference evidence="1" key="1">
    <citation type="submission" date="2020-05" db="EMBL/GenBank/DDBJ databases">
        <authorList>
            <person name="Chiriac C."/>
            <person name="Salcher M."/>
            <person name="Ghai R."/>
            <person name="Kavagutti S V."/>
        </authorList>
    </citation>
    <scope>NUCLEOTIDE SEQUENCE</scope>
</reference>